<name>A0ABV7VPH9_9PROT</name>
<accession>A0ABV7VPH9</accession>
<evidence type="ECO:0000313" key="2">
    <source>
        <dbReference type="Proteomes" id="UP001595711"/>
    </source>
</evidence>
<dbReference type="RefSeq" id="WP_379730087.1">
    <property type="nucleotide sequence ID" value="NZ_JBHRYJ010000009.1"/>
</dbReference>
<reference evidence="2" key="1">
    <citation type="journal article" date="2019" name="Int. J. Syst. Evol. Microbiol.">
        <title>The Global Catalogue of Microorganisms (GCM) 10K type strain sequencing project: providing services to taxonomists for standard genome sequencing and annotation.</title>
        <authorList>
            <consortium name="The Broad Institute Genomics Platform"/>
            <consortium name="The Broad Institute Genome Sequencing Center for Infectious Disease"/>
            <person name="Wu L."/>
            <person name="Ma J."/>
        </authorList>
    </citation>
    <scope>NUCLEOTIDE SEQUENCE [LARGE SCALE GENOMIC DNA]</scope>
    <source>
        <strain evidence="2">KCTC 42182</strain>
    </source>
</reference>
<proteinExistence type="predicted"/>
<sequence length="286" mass="31258">MPDARSMCLVAGKLVGIAYLGLMAAGSAFAGQRDMIPSCYDKLTLEKPKGGLKREVFVLIDQTTAVDDERKASLTEDVVKKFTGGTAITVMTFSAFISNHYASLQFSGVLDRAPTQDERDDLPKRKLRDLDRCLTEQAQYGRMYVTKVMTEGFGNPNQDIARSDIFSTLKDVSVNVVKISPASQKDVLLISDMLENSSITSFYAKNAVRRVDPTAELAKVDGFGDFGGASIYVAGAGTISVSGKKQIETYRDPKTMDALETFWQSYFAKSSGNLIIFGKPALMGRF</sequence>
<evidence type="ECO:0000313" key="1">
    <source>
        <dbReference type="EMBL" id="MFC3678451.1"/>
    </source>
</evidence>
<evidence type="ECO:0008006" key="3">
    <source>
        <dbReference type="Google" id="ProtNLM"/>
    </source>
</evidence>
<dbReference type="Proteomes" id="UP001595711">
    <property type="component" value="Unassembled WGS sequence"/>
</dbReference>
<dbReference type="EMBL" id="JBHRYJ010000009">
    <property type="protein sequence ID" value="MFC3678451.1"/>
    <property type="molecule type" value="Genomic_DNA"/>
</dbReference>
<protein>
    <recommendedName>
        <fullName evidence="3">VWFA domain-containing protein</fullName>
    </recommendedName>
</protein>
<comment type="caution">
    <text evidence="1">The sequence shown here is derived from an EMBL/GenBank/DDBJ whole genome shotgun (WGS) entry which is preliminary data.</text>
</comment>
<organism evidence="1 2">
    <name type="scientific">Ferrovibrio xuzhouensis</name>
    <dbReference type="NCBI Taxonomy" id="1576914"/>
    <lineage>
        <taxon>Bacteria</taxon>
        <taxon>Pseudomonadati</taxon>
        <taxon>Pseudomonadota</taxon>
        <taxon>Alphaproteobacteria</taxon>
        <taxon>Rhodospirillales</taxon>
        <taxon>Rhodospirillaceae</taxon>
        <taxon>Ferrovibrio</taxon>
    </lineage>
</organism>
<gene>
    <name evidence="1" type="ORF">ACFOOQ_23090</name>
</gene>
<keyword evidence="2" id="KW-1185">Reference proteome</keyword>